<evidence type="ECO:0000313" key="2">
    <source>
        <dbReference type="EMBL" id="CAA9436789.1"/>
    </source>
</evidence>
<dbReference type="AlphaFoldDB" id="A0A6J4Q8A6"/>
<feature type="compositionally biased region" description="Low complexity" evidence="1">
    <location>
        <begin position="61"/>
        <end position="92"/>
    </location>
</feature>
<feature type="region of interest" description="Disordered" evidence="1">
    <location>
        <begin position="1"/>
        <end position="113"/>
    </location>
</feature>
<sequence length="159" mass="15924">GGTDPAGRRRAGRAPPRPLPGGPARDGRAGGGRHRRGARPRPPERAGLGLRLPRRRDRRGPAPAAAGPHAQAAARAGAGADGPAGRRPAAGGRRLHAPRQGRGADPGAGVPRQVHAGRGVRAARTAGLLVPGPAPAAREGGPGRAGPVPHRSPLFVRAV</sequence>
<organism evidence="2">
    <name type="scientific">uncultured Phycisphaerae bacterium</name>
    <dbReference type="NCBI Taxonomy" id="904963"/>
    <lineage>
        <taxon>Bacteria</taxon>
        <taxon>Pseudomonadati</taxon>
        <taxon>Planctomycetota</taxon>
        <taxon>Phycisphaerae</taxon>
        <taxon>environmental samples</taxon>
    </lineage>
</organism>
<evidence type="ECO:0000256" key="1">
    <source>
        <dbReference type="SAM" id="MobiDB-lite"/>
    </source>
</evidence>
<feature type="non-terminal residue" evidence="2">
    <location>
        <position position="1"/>
    </location>
</feature>
<gene>
    <name evidence="2" type="ORF">AVDCRST_MAG64-3847</name>
</gene>
<feature type="region of interest" description="Disordered" evidence="1">
    <location>
        <begin position="125"/>
        <end position="159"/>
    </location>
</feature>
<name>A0A6J4Q8A6_9BACT</name>
<feature type="non-terminal residue" evidence="2">
    <location>
        <position position="159"/>
    </location>
</feature>
<feature type="compositionally biased region" description="Low complexity" evidence="1">
    <location>
        <begin position="125"/>
        <end position="139"/>
    </location>
</feature>
<protein>
    <submittedName>
        <fullName evidence="2">Uncharacterized protein</fullName>
    </submittedName>
</protein>
<reference evidence="2" key="1">
    <citation type="submission" date="2020-02" db="EMBL/GenBank/DDBJ databases">
        <authorList>
            <person name="Meier V. D."/>
        </authorList>
    </citation>
    <scope>NUCLEOTIDE SEQUENCE</scope>
    <source>
        <strain evidence="2">AVDCRST_MAG64</strain>
    </source>
</reference>
<proteinExistence type="predicted"/>
<dbReference type="EMBL" id="CADCUQ010000891">
    <property type="protein sequence ID" value="CAA9436789.1"/>
    <property type="molecule type" value="Genomic_DNA"/>
</dbReference>
<accession>A0A6J4Q8A6</accession>